<dbReference type="Gene3D" id="3.40.710.10">
    <property type="entry name" value="DD-peptidase/beta-lactamase superfamily"/>
    <property type="match status" value="1"/>
</dbReference>
<feature type="chain" id="PRO_5041423174" evidence="1">
    <location>
        <begin position="23"/>
        <end position="186"/>
    </location>
</feature>
<keyword evidence="1" id="KW-0732">Signal</keyword>
<dbReference type="Proteomes" id="UP001055172">
    <property type="component" value="Unassembled WGS sequence"/>
</dbReference>
<dbReference type="SUPFAM" id="SSF56601">
    <property type="entry name" value="beta-lactamase/transpeptidase-like"/>
    <property type="match status" value="1"/>
</dbReference>
<reference evidence="2 3" key="1">
    <citation type="submission" date="2021-07" db="EMBL/GenBank/DDBJ databases">
        <title>Genome data of Colletotrichum spaethianum.</title>
        <authorList>
            <person name="Utami Y.D."/>
            <person name="Hiruma K."/>
        </authorList>
    </citation>
    <scope>NUCLEOTIDE SEQUENCE [LARGE SCALE GENOMIC DNA]</scope>
    <source>
        <strain evidence="2 3">MAFF 242679</strain>
    </source>
</reference>
<comment type="caution">
    <text evidence="2">The sequence shown here is derived from an EMBL/GenBank/DDBJ whole genome shotgun (WGS) entry which is preliminary data.</text>
</comment>
<dbReference type="PANTHER" id="PTHR22935:SF97">
    <property type="entry name" value="BETA-LACTAMASE-RELATED DOMAIN-CONTAINING PROTEIN"/>
    <property type="match status" value="1"/>
</dbReference>
<proteinExistence type="predicted"/>
<protein>
    <submittedName>
        <fullName evidence="2">Beta-lactamase-like protein sdnR</fullName>
    </submittedName>
</protein>
<evidence type="ECO:0000313" key="3">
    <source>
        <dbReference type="Proteomes" id="UP001055172"/>
    </source>
</evidence>
<dbReference type="EMBL" id="BPPX01000015">
    <property type="protein sequence ID" value="GJC84741.1"/>
    <property type="molecule type" value="Genomic_DNA"/>
</dbReference>
<feature type="signal peptide" evidence="1">
    <location>
        <begin position="1"/>
        <end position="22"/>
    </location>
</feature>
<sequence length="186" mass="20152">MRQNIYVASAAAFLALASTAVAETPAYQPCPLLRAYYPTPTINKEASAVESFTADLKSLFDQLIESGGSEDFGEITTNTTSFSVVLFSGSEGAEEDPVFFEYHYTAPKAPNNSILDMDTIFPLGTLTQLFTVYSWLVEVGDEHWGESITTFLPELKTAPLTSLSVKWDEITVGALAGQISGLARDC</sequence>
<dbReference type="AlphaFoldDB" id="A0AA37GQT8"/>
<gene>
    <name evidence="2" type="ORF">ColLi_07579</name>
</gene>
<evidence type="ECO:0000256" key="1">
    <source>
        <dbReference type="SAM" id="SignalP"/>
    </source>
</evidence>
<accession>A0AA37GQT8</accession>
<organism evidence="2 3">
    <name type="scientific">Colletotrichum liriopes</name>
    <dbReference type="NCBI Taxonomy" id="708192"/>
    <lineage>
        <taxon>Eukaryota</taxon>
        <taxon>Fungi</taxon>
        <taxon>Dikarya</taxon>
        <taxon>Ascomycota</taxon>
        <taxon>Pezizomycotina</taxon>
        <taxon>Sordariomycetes</taxon>
        <taxon>Hypocreomycetidae</taxon>
        <taxon>Glomerellales</taxon>
        <taxon>Glomerellaceae</taxon>
        <taxon>Colletotrichum</taxon>
        <taxon>Colletotrichum spaethianum species complex</taxon>
    </lineage>
</organism>
<evidence type="ECO:0000313" key="2">
    <source>
        <dbReference type="EMBL" id="GJC84741.1"/>
    </source>
</evidence>
<keyword evidence="3" id="KW-1185">Reference proteome</keyword>
<dbReference type="PANTHER" id="PTHR22935">
    <property type="entry name" value="PENICILLIN-BINDING PROTEIN"/>
    <property type="match status" value="1"/>
</dbReference>
<dbReference type="InterPro" id="IPR051478">
    <property type="entry name" value="Beta-lactamase-like_AB/R"/>
</dbReference>
<dbReference type="InterPro" id="IPR012338">
    <property type="entry name" value="Beta-lactam/transpept-like"/>
</dbReference>
<name>A0AA37GQT8_9PEZI</name>